<dbReference type="InterPro" id="IPR011098">
    <property type="entry name" value="G5_dom"/>
</dbReference>
<keyword evidence="2" id="KW-0732">Signal</keyword>
<evidence type="ECO:0000259" key="5">
    <source>
        <dbReference type="PROSITE" id="PS51109"/>
    </source>
</evidence>
<dbReference type="SUPFAM" id="SSF53955">
    <property type="entry name" value="Lysozyme-like"/>
    <property type="match status" value="1"/>
</dbReference>
<dbReference type="EMBL" id="JACCBG010000001">
    <property type="protein sequence ID" value="NYD43310.1"/>
    <property type="molecule type" value="Genomic_DNA"/>
</dbReference>
<dbReference type="Gene3D" id="1.10.530.10">
    <property type="match status" value="1"/>
</dbReference>
<keyword evidence="3" id="KW-0378">Hydrolase</keyword>
<reference evidence="6 7" key="1">
    <citation type="submission" date="2020-07" db="EMBL/GenBank/DDBJ databases">
        <title>Sequencing the genomes of 1000 actinobacteria strains.</title>
        <authorList>
            <person name="Klenk H.-P."/>
        </authorList>
    </citation>
    <scope>NUCLEOTIDE SEQUENCE [LARGE SCALE GENOMIC DNA]</scope>
    <source>
        <strain evidence="6 7">DSM 21350</strain>
    </source>
</reference>
<evidence type="ECO:0000313" key="7">
    <source>
        <dbReference type="Proteomes" id="UP000535511"/>
    </source>
</evidence>
<dbReference type="AlphaFoldDB" id="A0A7Y9E9C0"/>
<dbReference type="GO" id="GO:0016787">
    <property type="term" value="F:hydrolase activity"/>
    <property type="evidence" value="ECO:0007669"/>
    <property type="project" value="UniProtKB-KW"/>
</dbReference>
<dbReference type="InterPro" id="IPR010618">
    <property type="entry name" value="RPF"/>
</dbReference>
<comment type="similarity">
    <text evidence="1">Belongs to the transglycosylase family. Rpf subfamily.</text>
</comment>
<dbReference type="PROSITE" id="PS51109">
    <property type="entry name" value="G5"/>
    <property type="match status" value="1"/>
</dbReference>
<keyword evidence="4" id="KW-1133">Transmembrane helix</keyword>
<dbReference type="Pfam" id="PF07501">
    <property type="entry name" value="G5"/>
    <property type="match status" value="1"/>
</dbReference>
<keyword evidence="4" id="KW-0472">Membrane</keyword>
<dbReference type="InterPro" id="IPR007137">
    <property type="entry name" value="DUF348"/>
</dbReference>
<keyword evidence="7" id="KW-1185">Reference proteome</keyword>
<evidence type="ECO:0000313" key="6">
    <source>
        <dbReference type="EMBL" id="NYD43310.1"/>
    </source>
</evidence>
<dbReference type="InterPro" id="IPR023346">
    <property type="entry name" value="Lysozyme-like_dom_sf"/>
</dbReference>
<dbReference type="Proteomes" id="UP000535511">
    <property type="component" value="Unassembled WGS sequence"/>
</dbReference>
<dbReference type="Pfam" id="PF03990">
    <property type="entry name" value="DUF348"/>
    <property type="match status" value="3"/>
</dbReference>
<dbReference type="SMART" id="SM01208">
    <property type="entry name" value="G5"/>
    <property type="match status" value="1"/>
</dbReference>
<keyword evidence="4" id="KW-0812">Transmembrane</keyword>
<gene>
    <name evidence="6" type="ORF">BJZ21_003393</name>
</gene>
<dbReference type="Pfam" id="PF06737">
    <property type="entry name" value="Transglycosylas"/>
    <property type="match status" value="1"/>
</dbReference>
<protein>
    <submittedName>
        <fullName evidence="6">Uncharacterized protein YabE (DUF348 family)</fullName>
    </submittedName>
</protein>
<evidence type="ECO:0000256" key="3">
    <source>
        <dbReference type="ARBA" id="ARBA00022801"/>
    </source>
</evidence>
<proteinExistence type="inferred from homology"/>
<comment type="caution">
    <text evidence="6">The sequence shown here is derived from an EMBL/GenBank/DDBJ whole genome shotgun (WGS) entry which is preliminary data.</text>
</comment>
<feature type="domain" description="G5" evidence="5">
    <location>
        <begin position="216"/>
        <end position="297"/>
    </location>
</feature>
<accession>A0A7Y9E9C0</accession>
<dbReference type="RefSeq" id="WP_343052189.1">
    <property type="nucleotide sequence ID" value="NZ_JACCBG010000001.1"/>
</dbReference>
<organism evidence="6 7">
    <name type="scientific">Nocardioides panaciterrulae</name>
    <dbReference type="NCBI Taxonomy" id="661492"/>
    <lineage>
        <taxon>Bacteria</taxon>
        <taxon>Bacillati</taxon>
        <taxon>Actinomycetota</taxon>
        <taxon>Actinomycetes</taxon>
        <taxon>Propionibacteriales</taxon>
        <taxon>Nocardioidaceae</taxon>
        <taxon>Nocardioides</taxon>
    </lineage>
</organism>
<evidence type="ECO:0000256" key="4">
    <source>
        <dbReference type="SAM" id="Phobius"/>
    </source>
</evidence>
<sequence>MPSSDNSKQSRLTSLPAWARSRAALVGVSTVAVLAVAGTTIGYAHMGKTVTLSLDGQTQQVTASGDTVGDVLDAQGIHVDNHDMVAPALGQQVDDGSEISVRFGRPLKLEVDGKQHTYWVNATTVGGALNQIGRSFTGADLSLSRGGSIDRGGLKLDVVTPKKLTVKVGDKKPVRRQLTAVTVADALKQMGVKVDKDDRTSPGKHHEVTDGDRIVFTDVRVVKKQVHGESIGYDTIHRDDSSLAQGKTRVARSGRAGLRNVTYQLVYRNGDLATRKVVSQQVLRDPVDEVVEVGTKAPAPQPTPAPAANYASGGSAWDRIAACESGGNWAANTGNGYYGGLQFNLSTWRAYGGVSRPDLTSREYQISIAEKVRAASGGYGAWPVCGARA</sequence>
<feature type="transmembrane region" description="Helical" evidence="4">
    <location>
        <begin position="21"/>
        <end position="44"/>
    </location>
</feature>
<evidence type="ECO:0000256" key="1">
    <source>
        <dbReference type="ARBA" id="ARBA00010830"/>
    </source>
</evidence>
<dbReference type="CDD" id="cd13925">
    <property type="entry name" value="RPF"/>
    <property type="match status" value="1"/>
</dbReference>
<name>A0A7Y9E9C0_9ACTN</name>
<dbReference type="Gene3D" id="2.20.230.10">
    <property type="entry name" value="Resuscitation-promoting factor rpfb"/>
    <property type="match status" value="1"/>
</dbReference>
<evidence type="ECO:0000256" key="2">
    <source>
        <dbReference type="ARBA" id="ARBA00022729"/>
    </source>
</evidence>